<dbReference type="OrthoDB" id="1438991at2"/>
<name>A0A418LWZ2_9BACT</name>
<keyword evidence="4" id="KW-1185">Reference proteome</keyword>
<organism evidence="3 4">
    <name type="scientific">Fibrisoma montanum</name>
    <dbReference type="NCBI Taxonomy" id="2305895"/>
    <lineage>
        <taxon>Bacteria</taxon>
        <taxon>Pseudomonadati</taxon>
        <taxon>Bacteroidota</taxon>
        <taxon>Cytophagia</taxon>
        <taxon>Cytophagales</taxon>
        <taxon>Spirosomataceae</taxon>
        <taxon>Fibrisoma</taxon>
    </lineage>
</organism>
<dbReference type="Pfam" id="PF12729">
    <property type="entry name" value="4HB_MCP_1"/>
    <property type="match status" value="1"/>
</dbReference>
<keyword evidence="1" id="KW-1133">Transmembrane helix</keyword>
<keyword evidence="1" id="KW-0472">Membrane</keyword>
<proteinExistence type="predicted"/>
<dbReference type="Proteomes" id="UP000283523">
    <property type="component" value="Unassembled WGS sequence"/>
</dbReference>
<feature type="domain" description="Chemotaxis methyl-accepting receptor HlyB-like 4HB MCP" evidence="2">
    <location>
        <begin position="12"/>
        <end position="181"/>
    </location>
</feature>
<dbReference type="AlphaFoldDB" id="A0A418LWZ2"/>
<accession>A0A418LWZ2</accession>
<dbReference type="RefSeq" id="WP_119671707.1">
    <property type="nucleotide sequence ID" value="NZ_QXED01000016.1"/>
</dbReference>
<keyword evidence="1" id="KW-0812">Transmembrane</keyword>
<reference evidence="3 4" key="1">
    <citation type="submission" date="2018-08" db="EMBL/GenBank/DDBJ databases">
        <title>Fibrisoma montanum sp. nov., isolated from Danxia mountain soil.</title>
        <authorList>
            <person name="Huang Y."/>
        </authorList>
    </citation>
    <scope>NUCLEOTIDE SEQUENCE [LARGE SCALE GENOMIC DNA]</scope>
    <source>
        <strain evidence="3 4">HYT19</strain>
    </source>
</reference>
<dbReference type="InterPro" id="IPR024478">
    <property type="entry name" value="HlyB_4HB_MCP"/>
</dbReference>
<evidence type="ECO:0000313" key="4">
    <source>
        <dbReference type="Proteomes" id="UP000283523"/>
    </source>
</evidence>
<evidence type="ECO:0000259" key="2">
    <source>
        <dbReference type="Pfam" id="PF12729"/>
    </source>
</evidence>
<feature type="transmembrane region" description="Helical" evidence="1">
    <location>
        <begin position="187"/>
        <end position="208"/>
    </location>
</feature>
<dbReference type="EMBL" id="QXED01000016">
    <property type="protein sequence ID" value="RIV17741.1"/>
    <property type="molecule type" value="Genomic_DNA"/>
</dbReference>
<protein>
    <recommendedName>
        <fullName evidence="2">Chemotaxis methyl-accepting receptor HlyB-like 4HB MCP domain-containing protein</fullName>
    </recommendedName>
</protein>
<evidence type="ECO:0000313" key="3">
    <source>
        <dbReference type="EMBL" id="RIV17741.1"/>
    </source>
</evidence>
<comment type="caution">
    <text evidence="3">The sequence shown here is derived from an EMBL/GenBank/DDBJ whole genome shotgun (WGS) entry which is preliminary data.</text>
</comment>
<feature type="transmembrane region" description="Helical" evidence="1">
    <location>
        <begin position="12"/>
        <end position="30"/>
    </location>
</feature>
<evidence type="ECO:0000256" key="1">
    <source>
        <dbReference type="SAM" id="Phobius"/>
    </source>
</evidence>
<sequence length="211" mass="23640">MEQPRNTRSPLRLTLLIVSLLGLILTSIFLSRRSVHQIQEASASIYKDRLVPTAIIARLTSQVYQKRILLEPYVLGQTKPQASNVASSLDRLNRQIDSLLTEFGQTKLTPKEADQFNRLKQRLAVYNQLEGEITNNLTDLPKANQIFFVGTGRTAFGEVSQTLADLSTLQVTVGEELVSQSRGQSNYIYVLTAIQIGLVLTVGLSLFWHRL</sequence>
<gene>
    <name evidence="3" type="ORF">DYU11_31040</name>
</gene>